<feature type="compositionally biased region" description="Polar residues" evidence="5">
    <location>
        <begin position="297"/>
        <end position="310"/>
    </location>
</feature>
<dbReference type="CDD" id="cd00051">
    <property type="entry name" value="EFh"/>
    <property type="match status" value="1"/>
</dbReference>
<feature type="domain" description="EF-hand" evidence="6">
    <location>
        <begin position="77"/>
        <end position="112"/>
    </location>
</feature>
<dbReference type="Gene3D" id="1.10.238.10">
    <property type="entry name" value="EF-hand"/>
    <property type="match status" value="1"/>
</dbReference>
<name>A0AAG5DJX9_ANOAO</name>
<dbReference type="PANTHER" id="PTHR23169">
    <property type="entry name" value="ENVOPLAKIN"/>
    <property type="match status" value="1"/>
</dbReference>
<dbReference type="InterPro" id="IPR003108">
    <property type="entry name" value="GAR_dom"/>
</dbReference>
<dbReference type="GO" id="GO:0008017">
    <property type="term" value="F:microtubule binding"/>
    <property type="evidence" value="ECO:0007669"/>
    <property type="project" value="InterPro"/>
</dbReference>
<feature type="compositionally biased region" description="Low complexity" evidence="5">
    <location>
        <begin position="249"/>
        <end position="271"/>
    </location>
</feature>
<dbReference type="GO" id="GO:0005737">
    <property type="term" value="C:cytoplasm"/>
    <property type="evidence" value="ECO:0007669"/>
    <property type="project" value="TreeGrafter"/>
</dbReference>
<keyword evidence="3" id="KW-0106">Calcium</keyword>
<dbReference type="FunFam" id="1.10.238.10:FF:000031">
    <property type="entry name" value="Short stop, isoform J"/>
    <property type="match status" value="1"/>
</dbReference>
<feature type="region of interest" description="Disordered" evidence="5">
    <location>
        <begin position="217"/>
        <end position="344"/>
    </location>
</feature>
<evidence type="ECO:0000313" key="8">
    <source>
        <dbReference type="EnsemblMetazoa" id="ENSAATROPP010898"/>
    </source>
</evidence>
<evidence type="ECO:0000256" key="5">
    <source>
        <dbReference type="SAM" id="MobiDB-lite"/>
    </source>
</evidence>
<dbReference type="Gene3D" id="3.30.920.20">
    <property type="entry name" value="Gas2-like domain"/>
    <property type="match status" value="1"/>
</dbReference>
<evidence type="ECO:0000256" key="4">
    <source>
        <dbReference type="ARBA" id="ARBA00023212"/>
    </source>
</evidence>
<evidence type="ECO:0000256" key="2">
    <source>
        <dbReference type="ARBA" id="ARBA00022490"/>
    </source>
</evidence>
<dbReference type="PANTHER" id="PTHR23169:SF23">
    <property type="entry name" value="SHORT STOP, ISOFORM H"/>
    <property type="match status" value="1"/>
</dbReference>
<reference evidence="8" key="1">
    <citation type="submission" date="2024-04" db="UniProtKB">
        <authorList>
            <consortium name="EnsemblMetazoa"/>
        </authorList>
    </citation>
    <scope>IDENTIFICATION</scope>
    <source>
        <strain evidence="8">EBRO</strain>
    </source>
</reference>
<dbReference type="GO" id="GO:0045104">
    <property type="term" value="P:intermediate filament cytoskeleton organization"/>
    <property type="evidence" value="ECO:0007669"/>
    <property type="project" value="InterPro"/>
</dbReference>
<dbReference type="InterPro" id="IPR018247">
    <property type="entry name" value="EF_Hand_1_Ca_BS"/>
</dbReference>
<feature type="compositionally biased region" description="Polar residues" evidence="5">
    <location>
        <begin position="225"/>
        <end position="235"/>
    </location>
</feature>
<evidence type="ECO:0000313" key="9">
    <source>
        <dbReference type="Proteomes" id="UP000075880"/>
    </source>
</evidence>
<dbReference type="GO" id="GO:0042060">
    <property type="term" value="P:wound healing"/>
    <property type="evidence" value="ECO:0007669"/>
    <property type="project" value="TreeGrafter"/>
</dbReference>
<organism evidence="8 9">
    <name type="scientific">Anopheles atroparvus</name>
    <name type="common">European mosquito</name>
    <dbReference type="NCBI Taxonomy" id="41427"/>
    <lineage>
        <taxon>Eukaryota</taxon>
        <taxon>Metazoa</taxon>
        <taxon>Ecdysozoa</taxon>
        <taxon>Arthropoda</taxon>
        <taxon>Hexapoda</taxon>
        <taxon>Insecta</taxon>
        <taxon>Pterygota</taxon>
        <taxon>Neoptera</taxon>
        <taxon>Endopterygota</taxon>
        <taxon>Diptera</taxon>
        <taxon>Nematocera</taxon>
        <taxon>Culicoidea</taxon>
        <taxon>Culicidae</taxon>
        <taxon>Anophelinae</taxon>
        <taxon>Anopheles</taxon>
    </lineage>
</organism>
<keyword evidence="9" id="KW-1185">Reference proteome</keyword>
<dbReference type="Pfam" id="PF02187">
    <property type="entry name" value="GAS2"/>
    <property type="match status" value="1"/>
</dbReference>
<dbReference type="Pfam" id="PF13499">
    <property type="entry name" value="EF-hand_7"/>
    <property type="match status" value="1"/>
</dbReference>
<dbReference type="GO" id="GO:0016020">
    <property type="term" value="C:membrane"/>
    <property type="evidence" value="ECO:0007669"/>
    <property type="project" value="TreeGrafter"/>
</dbReference>
<dbReference type="SUPFAM" id="SSF47473">
    <property type="entry name" value="EF-hand"/>
    <property type="match status" value="1"/>
</dbReference>
<dbReference type="PROSITE" id="PS50222">
    <property type="entry name" value="EF_HAND_2"/>
    <property type="match status" value="2"/>
</dbReference>
<evidence type="ECO:0000259" key="6">
    <source>
        <dbReference type="PROSITE" id="PS50222"/>
    </source>
</evidence>
<dbReference type="InterPro" id="IPR043197">
    <property type="entry name" value="Plakin"/>
</dbReference>
<evidence type="ECO:0000256" key="1">
    <source>
        <dbReference type="ARBA" id="ARBA00004245"/>
    </source>
</evidence>
<dbReference type="Proteomes" id="UP000075880">
    <property type="component" value="Unassembled WGS sequence"/>
</dbReference>
<dbReference type="SMART" id="SM00054">
    <property type="entry name" value="EFh"/>
    <property type="match status" value="2"/>
</dbReference>
<keyword evidence="2" id="KW-0963">Cytoplasm</keyword>
<sequence length="344" mass="38911">MLAWERQRRLHDHLLYLQDVERVRQFSWEEWRKRFLKFMNHKKSRLTDLFRKMDKDNNGLIPREVFIDGIIGTKFDTSKLEMGAVADLFDRNGEGLIDWQEFIAALRPDWQERKPKTEADKIHDEVKRLVMLCTCRQKFRVFQVGEGKYRFGDSQKLRLVRILRSTVMVRVGGGWVALDEFLVKNDPCRAKGRTNIELREQFILADGVSQSMAAFKPRMSGSAGSGSNQTSSPIPTQGPIVKVRERSAKSISMSRPSRSSLSASTPDSLSDNESGLGTPGRFQTPSRKTSVPVRKTSGASTPSGMQTPRRTSVEPGTPGSTVPRPESRNSRGATPSEKRAPFRL</sequence>
<dbReference type="GO" id="GO:0005198">
    <property type="term" value="F:structural molecule activity"/>
    <property type="evidence" value="ECO:0007669"/>
    <property type="project" value="TreeGrafter"/>
</dbReference>
<dbReference type="GO" id="GO:0005882">
    <property type="term" value="C:intermediate filament"/>
    <property type="evidence" value="ECO:0007669"/>
    <property type="project" value="TreeGrafter"/>
</dbReference>
<dbReference type="EnsemblMetazoa" id="ENSAATROPT012024">
    <property type="protein sequence ID" value="ENSAATROPP010898"/>
    <property type="gene ID" value="ENSAATROPG009735"/>
</dbReference>
<dbReference type="GO" id="GO:0030056">
    <property type="term" value="C:hemidesmosome"/>
    <property type="evidence" value="ECO:0007669"/>
    <property type="project" value="TreeGrafter"/>
</dbReference>
<proteinExistence type="predicted"/>
<dbReference type="GO" id="GO:0005509">
    <property type="term" value="F:calcium ion binding"/>
    <property type="evidence" value="ECO:0007669"/>
    <property type="project" value="InterPro"/>
</dbReference>
<dbReference type="InterPro" id="IPR002048">
    <property type="entry name" value="EF_hand_dom"/>
</dbReference>
<keyword evidence="4" id="KW-0206">Cytoskeleton</keyword>
<comment type="subcellular location">
    <subcellularLocation>
        <location evidence="1">Cytoplasm</location>
        <location evidence="1">Cytoskeleton</location>
    </subcellularLocation>
</comment>
<dbReference type="FunFam" id="3.30.920.20:FF:000001">
    <property type="entry name" value="Microtubule-actin cross-linking factor 1"/>
    <property type="match status" value="1"/>
</dbReference>
<dbReference type="AlphaFoldDB" id="A0AAG5DJX9"/>
<evidence type="ECO:0008006" key="10">
    <source>
        <dbReference type="Google" id="ProtNLM"/>
    </source>
</evidence>
<feature type="domain" description="GAR" evidence="7">
    <location>
        <begin position="117"/>
        <end position="189"/>
    </location>
</feature>
<evidence type="ECO:0000259" key="7">
    <source>
        <dbReference type="PROSITE" id="PS51460"/>
    </source>
</evidence>
<evidence type="ECO:0000256" key="3">
    <source>
        <dbReference type="ARBA" id="ARBA00022837"/>
    </source>
</evidence>
<dbReference type="PROSITE" id="PS51460">
    <property type="entry name" value="GAR"/>
    <property type="match status" value="1"/>
</dbReference>
<dbReference type="SUPFAM" id="SSF143575">
    <property type="entry name" value="GAS2 domain-like"/>
    <property type="match status" value="1"/>
</dbReference>
<dbReference type="InterPro" id="IPR036534">
    <property type="entry name" value="GAR_dom_sf"/>
</dbReference>
<protein>
    <recommendedName>
        <fullName evidence="10">Microtubule-actin cross-linking factor 1</fullName>
    </recommendedName>
</protein>
<dbReference type="InterPro" id="IPR011992">
    <property type="entry name" value="EF-hand-dom_pair"/>
</dbReference>
<dbReference type="GO" id="GO:0031122">
    <property type="term" value="P:cytoplasmic microtubule organization"/>
    <property type="evidence" value="ECO:0007669"/>
    <property type="project" value="TreeGrafter"/>
</dbReference>
<dbReference type="PROSITE" id="PS00018">
    <property type="entry name" value="EF_HAND_1"/>
    <property type="match status" value="1"/>
</dbReference>
<feature type="domain" description="EF-hand" evidence="6">
    <location>
        <begin position="41"/>
        <end position="76"/>
    </location>
</feature>
<dbReference type="SMART" id="SM00243">
    <property type="entry name" value="GAS2"/>
    <property type="match status" value="1"/>
</dbReference>
<accession>A0AAG5DJX9</accession>